<dbReference type="VEuPathDB" id="FungiDB:TREMEDRAFT_36349"/>
<dbReference type="Gene3D" id="3.90.1200.10">
    <property type="match status" value="1"/>
</dbReference>
<dbReference type="CDD" id="cd05157">
    <property type="entry name" value="ETNK_euk"/>
    <property type="match status" value="1"/>
</dbReference>
<evidence type="ECO:0000256" key="1">
    <source>
        <dbReference type="ARBA" id="ARBA00038211"/>
    </source>
</evidence>
<dbReference type="GO" id="GO:0004103">
    <property type="term" value="F:choline kinase activity"/>
    <property type="evidence" value="ECO:0007669"/>
    <property type="project" value="TreeGrafter"/>
</dbReference>
<dbReference type="GO" id="GO:0004305">
    <property type="term" value="F:ethanolamine kinase activity"/>
    <property type="evidence" value="ECO:0007669"/>
    <property type="project" value="TreeGrafter"/>
</dbReference>
<evidence type="ECO:0000256" key="2">
    <source>
        <dbReference type="SAM" id="MobiDB-lite"/>
    </source>
</evidence>
<evidence type="ECO:0000313" key="3">
    <source>
        <dbReference type="EMBL" id="RXK35645.1"/>
    </source>
</evidence>
<dbReference type="PANTHER" id="PTHR22603:SF93">
    <property type="entry name" value="RE24176P"/>
    <property type="match status" value="1"/>
</dbReference>
<organism evidence="3 4">
    <name type="scientific">Tremella mesenterica</name>
    <name type="common">Jelly fungus</name>
    <dbReference type="NCBI Taxonomy" id="5217"/>
    <lineage>
        <taxon>Eukaryota</taxon>
        <taxon>Fungi</taxon>
        <taxon>Dikarya</taxon>
        <taxon>Basidiomycota</taxon>
        <taxon>Agaricomycotina</taxon>
        <taxon>Tremellomycetes</taxon>
        <taxon>Tremellales</taxon>
        <taxon>Tremellaceae</taxon>
        <taxon>Tremella</taxon>
    </lineage>
</organism>
<dbReference type="Proteomes" id="UP000289152">
    <property type="component" value="Unassembled WGS sequence"/>
</dbReference>
<protein>
    <recommendedName>
        <fullName evidence="5">Choline kinase</fullName>
    </recommendedName>
</protein>
<keyword evidence="4" id="KW-1185">Reference proteome</keyword>
<gene>
    <name evidence="3" type="ORF">M231_07075</name>
</gene>
<dbReference type="STRING" id="5217.A0A4Q1BEM4"/>
<accession>A0A4Q1BEM4</accession>
<dbReference type="AlphaFoldDB" id="A0A4Q1BEM4"/>
<sequence>MVLTPLVSPTDSYLSQSSPLSRPARTSTSSRPSLDVHPPPLRKASTSSLSKLSDFHLDSPASDDSGDAFSSEALSYQRVEGVRHIPLSLKASGWRRPDFKTEILTILRGLHVPLWTSSILTPSSIHLQKISGALTNAVYFVSFNPAPTPTSPSMSPMLTPSMPPVDPSHPTPLQPDQYPPTLLLRIYGPSTDVLISRTDELRILHVLSTVYSLGPRIYGTFTNGRVEQFFPSRALTLKEVHDPVISRGIARRMRELHSVDLHLLGYGQGREGIPMVWSCLEQWLGPAQSVLMTLAKKDAVWSRWVEEFDLPRAKVELEQYRQRLLQEGSSLVFSHNDAHCGNLLRLDVVPPNLPDHHRYVVIDFEYAAPNPRGYDIGNYFHEWCAVHHHHTMTPSAQPRLPYPNASDRENFYRAYLSLDMNASSGDEVLGRRGDVSATRVQALEREVLMWSPACSVFWSVWAIVQAEGQVNALIEGREEEVDYNYLSYAKERMGMFRQETSALGILA</sequence>
<dbReference type="Pfam" id="PF01633">
    <property type="entry name" value="Choline_kinase"/>
    <property type="match status" value="1"/>
</dbReference>
<dbReference type="SUPFAM" id="SSF56112">
    <property type="entry name" value="Protein kinase-like (PK-like)"/>
    <property type="match status" value="1"/>
</dbReference>
<dbReference type="InParanoid" id="A0A4Q1BEM4"/>
<name>A0A4Q1BEM4_TREME</name>
<dbReference type="FunCoup" id="A0A4Q1BEM4">
    <property type="interactions" value="296"/>
</dbReference>
<dbReference type="EMBL" id="SDIL01000127">
    <property type="protein sequence ID" value="RXK35645.1"/>
    <property type="molecule type" value="Genomic_DNA"/>
</dbReference>
<dbReference type="OrthoDB" id="10267235at2759"/>
<dbReference type="GO" id="GO:0005737">
    <property type="term" value="C:cytoplasm"/>
    <property type="evidence" value="ECO:0007669"/>
    <property type="project" value="TreeGrafter"/>
</dbReference>
<dbReference type="InterPro" id="IPR011009">
    <property type="entry name" value="Kinase-like_dom_sf"/>
</dbReference>
<comment type="caution">
    <text evidence="3">The sequence shown here is derived from an EMBL/GenBank/DDBJ whole genome shotgun (WGS) entry which is preliminary data.</text>
</comment>
<feature type="region of interest" description="Disordered" evidence="2">
    <location>
        <begin position="1"/>
        <end position="46"/>
    </location>
</feature>
<feature type="compositionally biased region" description="Low complexity" evidence="2">
    <location>
        <begin position="17"/>
        <end position="33"/>
    </location>
</feature>
<dbReference type="PANTHER" id="PTHR22603">
    <property type="entry name" value="CHOLINE/ETHANOALAMINE KINASE"/>
    <property type="match status" value="1"/>
</dbReference>
<proteinExistence type="inferred from homology"/>
<evidence type="ECO:0008006" key="5">
    <source>
        <dbReference type="Google" id="ProtNLM"/>
    </source>
</evidence>
<dbReference type="Gene3D" id="3.30.200.20">
    <property type="entry name" value="Phosphorylase Kinase, domain 1"/>
    <property type="match status" value="1"/>
</dbReference>
<feature type="compositionally biased region" description="Polar residues" evidence="2">
    <location>
        <begin position="7"/>
        <end position="16"/>
    </location>
</feature>
<reference evidence="3 4" key="1">
    <citation type="submission" date="2016-06" db="EMBL/GenBank/DDBJ databases">
        <title>Evolution of pathogenesis and genome organization in the Tremellales.</title>
        <authorList>
            <person name="Cuomo C."/>
            <person name="Litvintseva A."/>
            <person name="Heitman J."/>
            <person name="Chen Y."/>
            <person name="Sun S."/>
            <person name="Springer D."/>
            <person name="Dromer F."/>
            <person name="Young S."/>
            <person name="Zeng Q."/>
            <person name="Chapman S."/>
            <person name="Gujja S."/>
            <person name="Saif S."/>
            <person name="Birren B."/>
        </authorList>
    </citation>
    <scope>NUCLEOTIDE SEQUENCE [LARGE SCALE GENOMIC DNA]</scope>
    <source>
        <strain evidence="3 4">ATCC 28783</strain>
    </source>
</reference>
<comment type="similarity">
    <text evidence="1">Belongs to the choline/ethanolamine kinase family.</text>
</comment>
<evidence type="ECO:0000313" key="4">
    <source>
        <dbReference type="Proteomes" id="UP000289152"/>
    </source>
</evidence>
<dbReference type="GO" id="GO:0006646">
    <property type="term" value="P:phosphatidylethanolamine biosynthetic process"/>
    <property type="evidence" value="ECO:0007669"/>
    <property type="project" value="TreeGrafter"/>
</dbReference>